<reference evidence="9 10" key="1">
    <citation type="submission" date="2017-01" db="EMBL/GenBank/DDBJ databases">
        <authorList>
            <person name="Varghese N."/>
            <person name="Submissions S."/>
        </authorList>
    </citation>
    <scope>NUCLEOTIDE SEQUENCE [LARGE SCALE GENOMIC DNA]</scope>
    <source>
        <strain evidence="9 10">ATCC 35905</strain>
    </source>
</reference>
<dbReference type="HAMAP" id="MF_01008">
    <property type="entry name" value="MraZ"/>
    <property type="match status" value="1"/>
</dbReference>
<dbReference type="InterPro" id="IPR038619">
    <property type="entry name" value="MraZ_sf"/>
</dbReference>
<dbReference type="InterPro" id="IPR003444">
    <property type="entry name" value="MraZ"/>
</dbReference>
<dbReference type="PANTHER" id="PTHR34701">
    <property type="entry name" value="TRANSCRIPTIONAL REGULATOR MRAZ"/>
    <property type="match status" value="1"/>
</dbReference>
<evidence type="ECO:0000256" key="6">
    <source>
        <dbReference type="ARBA" id="ARBA00023163"/>
    </source>
</evidence>
<sequence>MSQFLGTHQNRLDAKGRVSIPAAFRAELRGDAEPIKLVFRPSHKHACIEAWPEPMFKTLAAKLDHLQIFSDQHDDLAELIYGDAYKLDADKEGRVLLPEKLVRHAGLTDSVVFKGVGSTFQIWEPEAAERRSAAVRDPERAASMTLPSGVAL</sequence>
<dbReference type="Proteomes" id="UP000186308">
    <property type="component" value="Unassembled WGS sequence"/>
</dbReference>
<gene>
    <name evidence="7" type="primary">mraZ</name>
    <name evidence="9" type="ORF">SAMN05421828_12733</name>
</gene>
<comment type="subunit">
    <text evidence="7">Forms oligomers.</text>
</comment>
<dbReference type="PANTHER" id="PTHR34701:SF1">
    <property type="entry name" value="TRANSCRIPTIONAL REGULATOR MRAZ"/>
    <property type="match status" value="1"/>
</dbReference>
<dbReference type="Pfam" id="PF02381">
    <property type="entry name" value="MraZ"/>
    <property type="match status" value="2"/>
</dbReference>
<accession>A0A8G2CN65</accession>
<evidence type="ECO:0000256" key="3">
    <source>
        <dbReference type="ARBA" id="ARBA00022737"/>
    </source>
</evidence>
<evidence type="ECO:0000256" key="4">
    <source>
        <dbReference type="ARBA" id="ARBA00023015"/>
    </source>
</evidence>
<protein>
    <recommendedName>
        <fullName evidence="1 7">Transcriptional regulator MraZ</fullName>
    </recommendedName>
</protein>
<evidence type="ECO:0000256" key="5">
    <source>
        <dbReference type="ARBA" id="ARBA00023125"/>
    </source>
</evidence>
<dbReference type="SUPFAM" id="SSF89447">
    <property type="entry name" value="AbrB/MazE/MraZ-like"/>
    <property type="match status" value="1"/>
</dbReference>
<evidence type="ECO:0000313" key="9">
    <source>
        <dbReference type="EMBL" id="SIR37974.1"/>
    </source>
</evidence>
<keyword evidence="2 7" id="KW-0963">Cytoplasm</keyword>
<comment type="caution">
    <text evidence="9">The sequence shown here is derived from an EMBL/GenBank/DDBJ whole genome shotgun (WGS) entry which is preliminary data.</text>
</comment>
<dbReference type="InterPro" id="IPR035642">
    <property type="entry name" value="MraZ_N"/>
</dbReference>
<feature type="domain" description="SpoVT-AbrB" evidence="8">
    <location>
        <begin position="84"/>
        <end position="127"/>
    </location>
</feature>
<dbReference type="CDD" id="cd16320">
    <property type="entry name" value="MraZ_N"/>
    <property type="match status" value="1"/>
</dbReference>
<dbReference type="GO" id="GO:0003700">
    <property type="term" value="F:DNA-binding transcription factor activity"/>
    <property type="evidence" value="ECO:0007669"/>
    <property type="project" value="UniProtKB-UniRule"/>
</dbReference>
<evidence type="ECO:0000256" key="7">
    <source>
        <dbReference type="HAMAP-Rule" id="MF_01008"/>
    </source>
</evidence>
<feature type="domain" description="SpoVT-AbrB" evidence="8">
    <location>
        <begin position="7"/>
        <end position="55"/>
    </location>
</feature>
<dbReference type="GO" id="GO:0009295">
    <property type="term" value="C:nucleoid"/>
    <property type="evidence" value="ECO:0007669"/>
    <property type="project" value="UniProtKB-SubCell"/>
</dbReference>
<evidence type="ECO:0000259" key="8">
    <source>
        <dbReference type="PROSITE" id="PS51740"/>
    </source>
</evidence>
<dbReference type="GO" id="GO:0000976">
    <property type="term" value="F:transcription cis-regulatory region binding"/>
    <property type="evidence" value="ECO:0007669"/>
    <property type="project" value="TreeGrafter"/>
</dbReference>
<evidence type="ECO:0000313" key="10">
    <source>
        <dbReference type="Proteomes" id="UP000186308"/>
    </source>
</evidence>
<keyword evidence="3" id="KW-0677">Repeat</keyword>
<comment type="similarity">
    <text evidence="7">Belongs to the MraZ family.</text>
</comment>
<dbReference type="GO" id="GO:0005737">
    <property type="term" value="C:cytoplasm"/>
    <property type="evidence" value="ECO:0007669"/>
    <property type="project" value="UniProtKB-UniRule"/>
</dbReference>
<dbReference type="PROSITE" id="PS51740">
    <property type="entry name" value="SPOVT_ABRB"/>
    <property type="match status" value="2"/>
</dbReference>
<name>A0A8G2CN65_ACIRU</name>
<dbReference type="NCBIfam" id="NF001477">
    <property type="entry name" value="PRK00326.2-4"/>
    <property type="match status" value="1"/>
</dbReference>
<dbReference type="InterPro" id="IPR007159">
    <property type="entry name" value="SpoVT-AbrB_dom"/>
</dbReference>
<evidence type="ECO:0000256" key="2">
    <source>
        <dbReference type="ARBA" id="ARBA00022490"/>
    </source>
</evidence>
<organism evidence="9 10">
    <name type="scientific">Acidiphilium rubrum</name>
    <dbReference type="NCBI Taxonomy" id="526"/>
    <lineage>
        <taxon>Bacteria</taxon>
        <taxon>Pseudomonadati</taxon>
        <taxon>Pseudomonadota</taxon>
        <taxon>Alphaproteobacteria</taxon>
        <taxon>Acetobacterales</taxon>
        <taxon>Acidocellaceae</taxon>
        <taxon>Acidiphilium</taxon>
    </lineage>
</organism>
<dbReference type="InterPro" id="IPR020603">
    <property type="entry name" value="MraZ_dom"/>
</dbReference>
<dbReference type="CDD" id="cd16321">
    <property type="entry name" value="MraZ_C"/>
    <property type="match status" value="1"/>
</dbReference>
<proteinExistence type="inferred from homology"/>
<keyword evidence="4 7" id="KW-0805">Transcription regulation</keyword>
<evidence type="ECO:0000256" key="1">
    <source>
        <dbReference type="ARBA" id="ARBA00013860"/>
    </source>
</evidence>
<dbReference type="GO" id="GO:2000143">
    <property type="term" value="P:negative regulation of DNA-templated transcription initiation"/>
    <property type="evidence" value="ECO:0007669"/>
    <property type="project" value="TreeGrafter"/>
</dbReference>
<dbReference type="EMBL" id="FTNE01000027">
    <property type="protein sequence ID" value="SIR37974.1"/>
    <property type="molecule type" value="Genomic_DNA"/>
</dbReference>
<keyword evidence="6 7" id="KW-0804">Transcription</keyword>
<comment type="subcellular location">
    <subcellularLocation>
        <location evidence="7">Cytoplasm</location>
        <location evidence="7">Nucleoid</location>
    </subcellularLocation>
</comment>
<dbReference type="OrthoDB" id="9807753at2"/>
<dbReference type="Gene3D" id="3.40.1550.20">
    <property type="entry name" value="Transcriptional regulator MraZ domain"/>
    <property type="match status" value="1"/>
</dbReference>
<dbReference type="InterPro" id="IPR037914">
    <property type="entry name" value="SpoVT-AbrB_sf"/>
</dbReference>
<dbReference type="AlphaFoldDB" id="A0A8G2CN65"/>
<keyword evidence="10" id="KW-1185">Reference proteome</keyword>
<keyword evidence="5 7" id="KW-0238">DNA-binding</keyword>
<dbReference type="InterPro" id="IPR035644">
    <property type="entry name" value="MraZ_C"/>
</dbReference>
<dbReference type="RefSeq" id="WP_029312961.1">
    <property type="nucleotide sequence ID" value="NZ_FTNE01000027.1"/>
</dbReference>